<name>A0ABT4ABH6_9BACT</name>
<dbReference type="Gene3D" id="1.20.1290.10">
    <property type="entry name" value="AhpD-like"/>
    <property type="match status" value="1"/>
</dbReference>
<dbReference type="InterPro" id="IPR029032">
    <property type="entry name" value="AhpD-like"/>
</dbReference>
<dbReference type="RefSeq" id="WP_267537431.1">
    <property type="nucleotide sequence ID" value="NZ_JAPNKA010000001.1"/>
</dbReference>
<feature type="domain" description="Carboxymuconolactone decarboxylase-like" evidence="1">
    <location>
        <begin position="58"/>
        <end position="135"/>
    </location>
</feature>
<reference evidence="2 3" key="1">
    <citation type="submission" date="2022-11" db="EMBL/GenBank/DDBJ databases">
        <title>Minimal conservation of predation-associated metabolite biosynthetic gene clusters underscores biosynthetic potential of Myxococcota including descriptions for ten novel species: Archangium lansinium sp. nov., Myxococcus landrumus sp. nov., Nannocystis bai.</title>
        <authorList>
            <person name="Ahearne A."/>
            <person name="Stevens C."/>
            <person name="Phillips K."/>
        </authorList>
    </citation>
    <scope>NUCLEOTIDE SEQUENCE [LARGE SCALE GENOMIC DNA]</scope>
    <source>
        <strain evidence="2 3">MIWBW</strain>
    </source>
</reference>
<evidence type="ECO:0000313" key="2">
    <source>
        <dbReference type="EMBL" id="MCY1078666.1"/>
    </source>
</evidence>
<keyword evidence="3" id="KW-1185">Reference proteome</keyword>
<dbReference type="Pfam" id="PF02627">
    <property type="entry name" value="CMD"/>
    <property type="match status" value="1"/>
</dbReference>
<dbReference type="EMBL" id="JAPNKA010000001">
    <property type="protein sequence ID" value="MCY1078666.1"/>
    <property type="molecule type" value="Genomic_DNA"/>
</dbReference>
<accession>A0ABT4ABH6</accession>
<proteinExistence type="predicted"/>
<organism evidence="2 3">
    <name type="scientific">Archangium lansingense</name>
    <dbReference type="NCBI Taxonomy" id="2995310"/>
    <lineage>
        <taxon>Bacteria</taxon>
        <taxon>Pseudomonadati</taxon>
        <taxon>Myxococcota</taxon>
        <taxon>Myxococcia</taxon>
        <taxon>Myxococcales</taxon>
        <taxon>Cystobacterineae</taxon>
        <taxon>Archangiaceae</taxon>
        <taxon>Archangium</taxon>
    </lineage>
</organism>
<comment type="caution">
    <text evidence="2">The sequence shown here is derived from an EMBL/GenBank/DDBJ whole genome shotgun (WGS) entry which is preliminary data.</text>
</comment>
<evidence type="ECO:0000313" key="3">
    <source>
        <dbReference type="Proteomes" id="UP001207654"/>
    </source>
</evidence>
<dbReference type="Proteomes" id="UP001207654">
    <property type="component" value="Unassembled WGS sequence"/>
</dbReference>
<dbReference type="SUPFAM" id="SSF69118">
    <property type="entry name" value="AhpD-like"/>
    <property type="match status" value="1"/>
</dbReference>
<sequence length="184" mass="19911">MGAEPQATADTDFSHLLSQKNLQALRAQFSDDAMVQPTLEALTKPFPAAATPYEKPYVEALLGVLFGNRSQSALTSREREMTITTVLAVNHRGQGPFLGIHLYWSLMVGWSPEQISEQLLVISIYNGIDTLSASFKTFGTLLTQLDKWTSDNISQPENLKASAIVGQILTGFAGNAPQPPGSTS</sequence>
<evidence type="ECO:0000259" key="1">
    <source>
        <dbReference type="Pfam" id="PF02627"/>
    </source>
</evidence>
<protein>
    <submittedName>
        <fullName evidence="2">Carboxymuconolactone decarboxylase family protein</fullName>
    </submittedName>
</protein>
<dbReference type="InterPro" id="IPR003779">
    <property type="entry name" value="CMD-like"/>
</dbReference>
<gene>
    <name evidence="2" type="ORF">OV287_29780</name>
</gene>